<organism evidence="2 3">
    <name type="scientific">Lacticaseibacillus pabuli</name>
    <dbReference type="NCBI Taxonomy" id="3025672"/>
    <lineage>
        <taxon>Bacteria</taxon>
        <taxon>Bacillati</taxon>
        <taxon>Bacillota</taxon>
        <taxon>Bacilli</taxon>
        <taxon>Lactobacillales</taxon>
        <taxon>Lactobacillaceae</taxon>
        <taxon>Lacticaseibacillus</taxon>
    </lineage>
</organism>
<keyword evidence="3" id="KW-1185">Reference proteome</keyword>
<proteinExistence type="predicted"/>
<evidence type="ECO:0000313" key="3">
    <source>
        <dbReference type="Proteomes" id="UP001220377"/>
    </source>
</evidence>
<keyword evidence="1" id="KW-0812">Transmembrane</keyword>
<sequence>MRHLIERFGYKHMRLAMIIITAVITVAFIWTIIMAVRAQHDLNSWTSFTSN</sequence>
<reference evidence="2 3" key="1">
    <citation type="submission" date="2023-02" db="EMBL/GenBank/DDBJ databases">
        <title>Genome sequence of Lacticaseibacillus sp. KACC 23028.</title>
        <authorList>
            <person name="Kim S."/>
            <person name="Heo J."/>
            <person name="Kwon S.-W."/>
        </authorList>
    </citation>
    <scope>NUCLEOTIDE SEQUENCE [LARGE SCALE GENOMIC DNA]</scope>
    <source>
        <strain evidence="2 3">KACC 23028</strain>
    </source>
</reference>
<dbReference type="Proteomes" id="UP001220377">
    <property type="component" value="Chromosome"/>
</dbReference>
<gene>
    <name evidence="2" type="ORF">PQ472_11040</name>
</gene>
<evidence type="ECO:0000313" key="2">
    <source>
        <dbReference type="EMBL" id="WDF82411.1"/>
    </source>
</evidence>
<evidence type="ECO:0000256" key="1">
    <source>
        <dbReference type="SAM" id="Phobius"/>
    </source>
</evidence>
<dbReference type="EMBL" id="CP117884">
    <property type="protein sequence ID" value="WDF82411.1"/>
    <property type="molecule type" value="Genomic_DNA"/>
</dbReference>
<keyword evidence="1" id="KW-1133">Transmembrane helix</keyword>
<name>A0ABY7WQL9_9LACO</name>
<keyword evidence="1" id="KW-0472">Membrane</keyword>
<feature type="transmembrane region" description="Helical" evidence="1">
    <location>
        <begin position="12"/>
        <end position="36"/>
    </location>
</feature>
<accession>A0ABY7WQL9</accession>
<dbReference type="RefSeq" id="WP_274259840.1">
    <property type="nucleotide sequence ID" value="NZ_CP117884.1"/>
</dbReference>
<protein>
    <submittedName>
        <fullName evidence="2">Uncharacterized protein</fullName>
    </submittedName>
</protein>